<dbReference type="SMART" id="SM00429">
    <property type="entry name" value="IPT"/>
    <property type="match status" value="4"/>
</dbReference>
<dbReference type="Gene3D" id="2.60.40.10">
    <property type="entry name" value="Immunoglobulins"/>
    <property type="match status" value="6"/>
</dbReference>
<dbReference type="InterPro" id="IPR002909">
    <property type="entry name" value="IPT_dom"/>
</dbReference>
<dbReference type="PANTHER" id="PTHR46769:SF3">
    <property type="entry name" value="FIBROCYSTIN-L"/>
    <property type="match status" value="1"/>
</dbReference>
<dbReference type="Pfam" id="PF01833">
    <property type="entry name" value="TIG"/>
    <property type="match status" value="6"/>
</dbReference>
<dbReference type="PANTHER" id="PTHR46769">
    <property type="entry name" value="POLYCYSTIC KIDNEY AND HEPATIC DISEASE 1 (AUTOSOMAL RECESSIVE)-LIKE 1"/>
    <property type="match status" value="1"/>
</dbReference>
<name>A0AA40HIW6_CNENI</name>
<feature type="domain" description="IPT/TIG" evidence="2">
    <location>
        <begin position="79"/>
        <end position="166"/>
    </location>
</feature>
<comment type="caution">
    <text evidence="3">The sequence shown here is derived from an EMBL/GenBank/DDBJ whole genome shotgun (WGS) entry which is preliminary data.</text>
</comment>
<dbReference type="CDD" id="cd00603">
    <property type="entry name" value="IPT_PCSR"/>
    <property type="match status" value="5"/>
</dbReference>
<dbReference type="InterPro" id="IPR008972">
    <property type="entry name" value="Cupredoxin"/>
</dbReference>
<dbReference type="FunFam" id="2.60.40.10:FF:000616">
    <property type="entry name" value="PKHD1 like 1"/>
    <property type="match status" value="1"/>
</dbReference>
<dbReference type="SUPFAM" id="SSF81296">
    <property type="entry name" value="E set domains"/>
    <property type="match status" value="6"/>
</dbReference>
<dbReference type="FunFam" id="2.60.40.10:FF:001567">
    <property type="entry name" value="PKHD1 like 1"/>
    <property type="match status" value="1"/>
</dbReference>
<dbReference type="InterPro" id="IPR052387">
    <property type="entry name" value="Fibrocystin"/>
</dbReference>
<accession>A0AA40HIW6</accession>
<proteinExistence type="predicted"/>
<dbReference type="SUPFAM" id="SSF49503">
    <property type="entry name" value="Cupredoxins"/>
    <property type="match status" value="1"/>
</dbReference>
<evidence type="ECO:0000256" key="1">
    <source>
        <dbReference type="ARBA" id="ARBA00022729"/>
    </source>
</evidence>
<feature type="domain" description="IPT/TIG" evidence="2">
    <location>
        <begin position="867"/>
        <end position="948"/>
    </location>
</feature>
<feature type="domain" description="IPT/TIG" evidence="2">
    <location>
        <begin position="952"/>
        <end position="1046"/>
    </location>
</feature>
<dbReference type="EMBL" id="JAULJE010000019">
    <property type="protein sequence ID" value="KAK1331988.1"/>
    <property type="molecule type" value="Genomic_DNA"/>
</dbReference>
<dbReference type="FunFam" id="2.60.40.10:FF:001195">
    <property type="entry name" value="PKHD1 like 1"/>
    <property type="match status" value="1"/>
</dbReference>
<dbReference type="FunFam" id="2.60.40.420:FF:000065">
    <property type="entry name" value="Fibrocystin-L"/>
    <property type="match status" value="1"/>
</dbReference>
<dbReference type="InterPro" id="IPR013783">
    <property type="entry name" value="Ig-like_fold"/>
</dbReference>
<reference evidence="3" key="1">
    <citation type="submission" date="2023-06" db="EMBL/GenBank/DDBJ databases">
        <title>Reference genome for the Northern bat (Eptesicus nilssonii), a most northern bat species.</title>
        <authorList>
            <person name="Laine V.N."/>
            <person name="Pulliainen A.T."/>
            <person name="Lilley T.M."/>
        </authorList>
    </citation>
    <scope>NUCLEOTIDE SEQUENCE</scope>
    <source>
        <strain evidence="3">BLF_Eptnil</strain>
        <tissue evidence="3">Kidney</tissue>
    </source>
</reference>
<dbReference type="FunFam" id="2.60.40.10:FF:001332">
    <property type="entry name" value="PKHD1 like 1"/>
    <property type="match status" value="1"/>
</dbReference>
<dbReference type="InterPro" id="IPR014756">
    <property type="entry name" value="Ig_E-set"/>
</dbReference>
<protein>
    <recommendedName>
        <fullName evidence="2">IPT/TIG domain-containing protein</fullName>
    </recommendedName>
</protein>
<evidence type="ECO:0000259" key="2">
    <source>
        <dbReference type="SMART" id="SM00429"/>
    </source>
</evidence>
<feature type="domain" description="IPT/TIG" evidence="2">
    <location>
        <begin position="779"/>
        <end position="865"/>
    </location>
</feature>
<sequence length="1305" mass="144068">MQARSLLLGARDRRDRWTPALGQRAMPEDSYTVHVSVDGVPITENNTCRGLIHSRACSFYFHVSISEINYIFPKVYIKEITMISPSQGSIRGGTTLTISGQFFDQTDFPVRVLVGGQACDVLNVTENIICCKTSPKPDILRTIRIAYHSSNANSYFSSPTQRSDDIHLQKGKEYYIEILLQEYRQSAFVDVGLYQYGNVYTEQQTEDAVNEEQVIQSQSAVVQEVQVITLENWETTNAIKEVQRIMVTSPCIEVNSCSLYQYRLTYNMEKTALLPADASDFILQSALNDLWSLKPDTVQVTRTQNPQSYVYMVTFISTRGDFDLLGYEVFEGYNVTLDITEQTKGKPNLDTFTLNWDGISSKPLSPWSAEAEAAVEEMVSAKCPPQIADFEEGFVVKYFRDYETDFNVDHINRGQKTAETDAYCGRYSLKNPAVLFDSADVKPNRLPYGDISLFPYNQLCLAYKGFLANYIGLKFQYQDKSKITRSTEIQFTYNFAYGNNWTYICIDLLDLIQTKYTGTNFALQRISVQKASKSQSFYVDTVYIGQTPTISIWDEMPKRRLPALANKGIFLKHFQVDQTKSNGSSMTSQYSVTMTSYNCSYNIPMMAVSFGQVITNETENESVYRGNNWPGESRIRIQRIQAASAPLRGSFDIQAYGHILKGLPAEVSAADLQFALQSLEGVGRVSVTREGTCAGYSWNIKWRSACGKQELLQVNDSNIIGEKANMTVTKVKEGGLFRQRILGDLLRTPSQQPQVEVYVNGIPAKCSGDCGFTWDPMTTPIIRTISPSKGSSEEGTILTISGSGFSRSSAVSVSVGPIGCSLLSVNENEIKCQLLNGSAGHFPVAVSIADVGRARNAEDEVFHFVYQSQISHIWPVSGSLAGGNLLTLSGTGFNENSKVLVGNETCNVIDGDLNKITCRTPKRIEGTVDISVITNGFQATAKDAYSYNCLQTPVMTDFSPKVRTILGEANLTIKGYNFGTDLTRSVEVYVGGKPCQILHWNFTDIRCLLPTLSPGNMISTDKLNASIQYILEVNNMFPQRGSFYGGTEITLTGLGFSTVPTENTVLLGSFPCSVTSSSSDVIKCTLPSTGDVFRITNDGKIQYMGYAWSPSVLNVSVGDTVTWHWQAHPFLRGIGYRVFSVSSPGSVTYDGKGFMNGREKSASGSFSYQFTSPGIHYYSSGYVDEAHSIVLQGVINVLPAETRHIPLHLFVGSTEATYTQGEPVNLHVGSSETGCLATEPLCGLNNTGVKNSDRLLFELSSCFSPSISNISPSTGTVNELITITGQGFSNLTCANKVTIGSYPWL</sequence>
<evidence type="ECO:0000313" key="4">
    <source>
        <dbReference type="Proteomes" id="UP001177744"/>
    </source>
</evidence>
<dbReference type="FunFam" id="2.60.40.10:FF:001292">
    <property type="entry name" value="PKHD1 like 1"/>
    <property type="match status" value="1"/>
</dbReference>
<keyword evidence="4" id="KW-1185">Reference proteome</keyword>
<dbReference type="Gene3D" id="2.60.40.420">
    <property type="entry name" value="Cupredoxins - blue copper proteins"/>
    <property type="match status" value="1"/>
</dbReference>
<keyword evidence="1" id="KW-0732">Signal</keyword>
<gene>
    <name evidence="3" type="ORF">QTO34_007665</name>
</gene>
<dbReference type="Proteomes" id="UP001177744">
    <property type="component" value="Unassembled WGS sequence"/>
</dbReference>
<evidence type="ECO:0000313" key="3">
    <source>
        <dbReference type="EMBL" id="KAK1331988.1"/>
    </source>
</evidence>
<organism evidence="3 4">
    <name type="scientific">Cnephaeus nilssonii</name>
    <name type="common">Northern bat</name>
    <name type="synonym">Eptesicus nilssonii</name>
    <dbReference type="NCBI Taxonomy" id="3371016"/>
    <lineage>
        <taxon>Eukaryota</taxon>
        <taxon>Metazoa</taxon>
        <taxon>Chordata</taxon>
        <taxon>Craniata</taxon>
        <taxon>Vertebrata</taxon>
        <taxon>Euteleostomi</taxon>
        <taxon>Mammalia</taxon>
        <taxon>Eutheria</taxon>
        <taxon>Laurasiatheria</taxon>
        <taxon>Chiroptera</taxon>
        <taxon>Yangochiroptera</taxon>
        <taxon>Vespertilionidae</taxon>
        <taxon>Cnephaeus</taxon>
    </lineage>
</organism>